<evidence type="ECO:0000256" key="5">
    <source>
        <dbReference type="ARBA" id="ARBA00022989"/>
    </source>
</evidence>
<sequence length="337" mass="37052">MLRIVFLVNLFLLLLFAGQITTNADTLISYSIFAVITLILAAIILTLRRRNKTKERGIRTGWDLMWNKLRRNKSAMAGMWVVCGLCYVAILAPFIVPFDPYIMDWGALSLGPESHHWLGTDEMGRDTLSRAIYATRIAMGIGLMAVTLNSLIGTSLGLLAGYYGGNTDNFIMRLLEFWNSIPFILMAIALMAALGSGLFNLILVVSLTGILEFARIIRGDSQLLRQADYVNAAKVMGIPDRQILKRHILPNCLAPIIIMATLRIGETILTIAGLSFLGLGIQAPMPSLGSMLANGQQFLYENITMSIVPGTVILLIVLSFNLFGDGLRDALDSRITQ</sequence>
<dbReference type="InterPro" id="IPR025966">
    <property type="entry name" value="OppC_N"/>
</dbReference>
<evidence type="ECO:0000256" key="4">
    <source>
        <dbReference type="ARBA" id="ARBA00022692"/>
    </source>
</evidence>
<dbReference type="GO" id="GO:0055085">
    <property type="term" value="P:transmembrane transport"/>
    <property type="evidence" value="ECO:0007669"/>
    <property type="project" value="InterPro"/>
</dbReference>
<feature type="transmembrane region" description="Helical" evidence="7">
    <location>
        <begin position="27"/>
        <end position="47"/>
    </location>
</feature>
<evidence type="ECO:0000313" key="10">
    <source>
        <dbReference type="Proteomes" id="UP000199409"/>
    </source>
</evidence>
<dbReference type="Proteomes" id="UP000199409">
    <property type="component" value="Unassembled WGS sequence"/>
</dbReference>
<evidence type="ECO:0000256" key="2">
    <source>
        <dbReference type="ARBA" id="ARBA00022448"/>
    </source>
</evidence>
<keyword evidence="4 7" id="KW-0812">Transmembrane</keyword>
<accession>A0A1H3VUR9</accession>
<dbReference type="OrthoDB" id="9783218at2"/>
<feature type="transmembrane region" description="Helical" evidence="7">
    <location>
        <begin position="303"/>
        <end position="324"/>
    </location>
</feature>
<evidence type="ECO:0000313" key="9">
    <source>
        <dbReference type="EMBL" id="SDZ78431.1"/>
    </source>
</evidence>
<dbReference type="PROSITE" id="PS50928">
    <property type="entry name" value="ABC_TM1"/>
    <property type="match status" value="1"/>
</dbReference>
<dbReference type="STRING" id="37625.SAMN05660420_00291"/>
<evidence type="ECO:0000256" key="6">
    <source>
        <dbReference type="ARBA" id="ARBA00023136"/>
    </source>
</evidence>
<dbReference type="Pfam" id="PF00528">
    <property type="entry name" value="BPD_transp_1"/>
    <property type="match status" value="1"/>
</dbReference>
<protein>
    <submittedName>
        <fullName evidence="9">Peptide/nickel transport system permease protein</fullName>
    </submittedName>
</protein>
<organism evidence="9 10">
    <name type="scientific">Desulfuromusa kysingii</name>
    <dbReference type="NCBI Taxonomy" id="37625"/>
    <lineage>
        <taxon>Bacteria</taxon>
        <taxon>Pseudomonadati</taxon>
        <taxon>Thermodesulfobacteriota</taxon>
        <taxon>Desulfuromonadia</taxon>
        <taxon>Desulfuromonadales</taxon>
        <taxon>Geopsychrobacteraceae</taxon>
        <taxon>Desulfuromusa</taxon>
    </lineage>
</organism>
<dbReference type="GO" id="GO:0005886">
    <property type="term" value="C:plasma membrane"/>
    <property type="evidence" value="ECO:0007669"/>
    <property type="project" value="UniProtKB-SubCell"/>
</dbReference>
<keyword evidence="5 7" id="KW-1133">Transmembrane helix</keyword>
<dbReference type="CDD" id="cd06261">
    <property type="entry name" value="TM_PBP2"/>
    <property type="match status" value="1"/>
</dbReference>
<feature type="transmembrane region" description="Helical" evidence="7">
    <location>
        <begin position="137"/>
        <end position="162"/>
    </location>
</feature>
<dbReference type="PANTHER" id="PTHR43386">
    <property type="entry name" value="OLIGOPEPTIDE TRANSPORT SYSTEM PERMEASE PROTEIN APPC"/>
    <property type="match status" value="1"/>
</dbReference>
<keyword evidence="3" id="KW-1003">Cell membrane</keyword>
<evidence type="ECO:0000256" key="3">
    <source>
        <dbReference type="ARBA" id="ARBA00022475"/>
    </source>
</evidence>
<dbReference type="InterPro" id="IPR050366">
    <property type="entry name" value="BP-dependent_transpt_permease"/>
</dbReference>
<dbReference type="AlphaFoldDB" id="A0A1H3VUR9"/>
<keyword evidence="10" id="KW-1185">Reference proteome</keyword>
<proteinExistence type="inferred from homology"/>
<dbReference type="SUPFAM" id="SSF161098">
    <property type="entry name" value="MetI-like"/>
    <property type="match status" value="1"/>
</dbReference>
<evidence type="ECO:0000256" key="1">
    <source>
        <dbReference type="ARBA" id="ARBA00004651"/>
    </source>
</evidence>
<feature type="transmembrane region" description="Helical" evidence="7">
    <location>
        <begin position="252"/>
        <end position="283"/>
    </location>
</feature>
<dbReference type="Gene3D" id="1.10.3720.10">
    <property type="entry name" value="MetI-like"/>
    <property type="match status" value="1"/>
</dbReference>
<name>A0A1H3VUR9_9BACT</name>
<dbReference type="RefSeq" id="WP_092344153.1">
    <property type="nucleotide sequence ID" value="NZ_FNQN01000001.1"/>
</dbReference>
<dbReference type="PANTHER" id="PTHR43386:SF1">
    <property type="entry name" value="D,D-DIPEPTIDE TRANSPORT SYSTEM PERMEASE PROTEIN DDPC-RELATED"/>
    <property type="match status" value="1"/>
</dbReference>
<gene>
    <name evidence="9" type="ORF">SAMN05660420_00291</name>
</gene>
<keyword evidence="2 7" id="KW-0813">Transport</keyword>
<dbReference type="InterPro" id="IPR000515">
    <property type="entry name" value="MetI-like"/>
</dbReference>
<dbReference type="InterPro" id="IPR035906">
    <property type="entry name" value="MetI-like_sf"/>
</dbReference>
<comment type="similarity">
    <text evidence="7">Belongs to the binding-protein-dependent transport system permease family.</text>
</comment>
<feature type="transmembrane region" description="Helical" evidence="7">
    <location>
        <begin position="75"/>
        <end position="96"/>
    </location>
</feature>
<reference evidence="9 10" key="1">
    <citation type="submission" date="2016-10" db="EMBL/GenBank/DDBJ databases">
        <authorList>
            <person name="de Groot N.N."/>
        </authorList>
    </citation>
    <scope>NUCLEOTIDE SEQUENCE [LARGE SCALE GENOMIC DNA]</scope>
    <source>
        <strain evidence="9 10">DSM 7343</strain>
    </source>
</reference>
<keyword evidence="6 7" id="KW-0472">Membrane</keyword>
<evidence type="ECO:0000259" key="8">
    <source>
        <dbReference type="PROSITE" id="PS50928"/>
    </source>
</evidence>
<dbReference type="EMBL" id="FNQN01000001">
    <property type="protein sequence ID" value="SDZ78431.1"/>
    <property type="molecule type" value="Genomic_DNA"/>
</dbReference>
<evidence type="ECO:0000256" key="7">
    <source>
        <dbReference type="RuleBase" id="RU363032"/>
    </source>
</evidence>
<comment type="subcellular location">
    <subcellularLocation>
        <location evidence="1 7">Cell membrane</location>
        <topology evidence="1 7">Multi-pass membrane protein</topology>
    </subcellularLocation>
</comment>
<dbReference type="Pfam" id="PF12911">
    <property type="entry name" value="OppC_N"/>
    <property type="match status" value="1"/>
</dbReference>
<feature type="domain" description="ABC transmembrane type-1" evidence="8">
    <location>
        <begin position="135"/>
        <end position="324"/>
    </location>
</feature>